<dbReference type="Proteomes" id="UP000050520">
    <property type="component" value="Unassembled WGS sequence"/>
</dbReference>
<dbReference type="InterPro" id="IPR029066">
    <property type="entry name" value="PLP-binding_barrel"/>
</dbReference>
<dbReference type="EMBL" id="OW995941">
    <property type="protein sequence ID" value="CAH6559937.1"/>
    <property type="molecule type" value="Genomic_DNA"/>
</dbReference>
<dbReference type="Proteomes" id="UP001169574">
    <property type="component" value="Unassembled WGS sequence"/>
</dbReference>
<reference evidence="9 12" key="3">
    <citation type="submission" date="2017-04" db="EMBL/GenBank/DDBJ databases">
        <title>Emergence of KPC-2-producing Citrobacter isolates from sediments of a Chinese river.</title>
        <authorList>
            <person name="Zheng B."/>
        </authorList>
    </citation>
    <scope>NUCLEOTIDE SEQUENCE [LARGE SCALE GENOMIC DNA]</scope>
    <source>
        <strain evidence="9 12">C191</strain>
    </source>
</reference>
<reference evidence="13" key="5">
    <citation type="submission" date="2020-06" db="EMBL/GenBank/DDBJ databases">
        <title>REHAB project genomes.</title>
        <authorList>
            <person name="Shaw L.P."/>
        </authorList>
    </citation>
    <scope>NUCLEOTIDE SEQUENCE [LARGE SCALE GENOMIC DNA]</scope>
    <source>
        <strain evidence="13">RHBSTW-00370</strain>
    </source>
</reference>
<reference evidence="10" key="7">
    <citation type="journal article" date="2021" name="Microb. Genom.">
        <title>A genomic epidemiological study shows that prevalence of antimicrobial resistance in Enterobacterales is associated with the livestock host, as well as antimicrobial usage.</title>
        <authorList>
            <person name="AbuOun M."/>
            <person name="Jones H."/>
            <person name="Stubberfield E."/>
            <person name="Gilson D."/>
            <person name="Shaw L.P."/>
            <person name="Hubbard A.T.M."/>
            <person name="Chau K.K."/>
            <person name="Sebra R."/>
            <person name="Peto T.E.A."/>
            <person name="Crook D.W."/>
            <person name="Read D.S."/>
            <person name="Gweon H.S."/>
            <person name="Walker A.S."/>
            <person name="Stoesser N."/>
            <person name="Smith R.P."/>
            <person name="Anjum M.F."/>
            <person name="On Behalf Of The Rehab Consortium."/>
        </authorList>
    </citation>
    <scope>NUCLEOTIDE SEQUENCE</scope>
    <source>
        <strain evidence="10">RHBSTW-00370</strain>
    </source>
</reference>
<evidence type="ECO:0000313" key="10">
    <source>
        <dbReference type="EMBL" id="QLV28752.1"/>
    </source>
</evidence>
<evidence type="ECO:0000313" key="13">
    <source>
        <dbReference type="Proteomes" id="UP000512222"/>
    </source>
</evidence>
<reference evidence="5" key="10">
    <citation type="submission" date="2024-02" db="EMBL/GenBank/DDBJ databases">
        <authorList>
            <consortium name="Clinical and Environmental Microbiology Branch: Whole genome sequencing antimicrobial resistance pathogens in the healthcare setting"/>
        </authorList>
    </citation>
    <scope>NUCLEOTIDE SEQUENCE</scope>
    <source>
        <strain evidence="4">2023GN-00287</strain>
        <strain evidence="5">Whole organism</strain>
    </source>
</reference>
<dbReference type="Gene3D" id="2.40.37.30">
    <property type="match status" value="2"/>
</dbReference>
<evidence type="ECO:0000313" key="8">
    <source>
        <dbReference type="EMBL" id="MDW2758898.1"/>
    </source>
</evidence>
<reference evidence="11" key="1">
    <citation type="submission" date="2015-09" db="EMBL/GenBank/DDBJ databases">
        <title>Prevalence of NDMs in South Africa.</title>
        <authorList>
            <person name="Osei Sekyere J."/>
            <person name="Govinden U."/>
            <person name="Essack S."/>
            <person name="Haldorsen B."/>
            <person name="Samuelsen O."/>
            <person name="Aasnaes B."/>
            <person name="Sundsfjord A."/>
        </authorList>
    </citation>
    <scope>NUCLEOTIDE SEQUENCE [LARGE SCALE GENOMIC DNA]</scope>
    <source>
        <strain evidence="11">ST62:944112508</strain>
    </source>
</reference>
<dbReference type="EMBL" id="ABOSXX010000003">
    <property type="protein sequence ID" value="ELV3678826.1"/>
    <property type="molecule type" value="Genomic_DNA"/>
</dbReference>
<dbReference type="EMBL" id="CP056573">
    <property type="protein sequence ID" value="QLV28752.1"/>
    <property type="molecule type" value="Genomic_DNA"/>
</dbReference>
<dbReference type="Proteomes" id="UP000512222">
    <property type="component" value="Chromosome"/>
</dbReference>
<dbReference type="Proteomes" id="UP000215827">
    <property type="component" value="Unassembled WGS sequence"/>
</dbReference>
<dbReference type="EMBL" id="DACSXJ010000005">
    <property type="protein sequence ID" value="HAT3896865.1"/>
    <property type="molecule type" value="Genomic_DNA"/>
</dbReference>
<accession>A0A0D7LRN8</accession>
<dbReference type="Pfam" id="PF01168">
    <property type="entry name" value="Ala_racemase_N"/>
    <property type="match status" value="1"/>
</dbReference>
<evidence type="ECO:0000259" key="2">
    <source>
        <dbReference type="Pfam" id="PF21279"/>
    </source>
</evidence>
<evidence type="ECO:0000313" key="7">
    <source>
        <dbReference type="EMBL" id="KPR49033.1"/>
    </source>
</evidence>
<dbReference type="Pfam" id="PF21279">
    <property type="entry name" value="YhfX-like_C"/>
    <property type="match status" value="1"/>
</dbReference>
<feature type="domain" description="YhfX-like C-terminal" evidence="2">
    <location>
        <begin position="278"/>
        <end position="373"/>
    </location>
</feature>
<reference evidence="6" key="6">
    <citation type="submission" date="2020-09" db="EMBL/GenBank/DDBJ databases">
        <authorList>
            <consortium name="NCBI Pathogen Detection Project"/>
        </authorList>
    </citation>
    <scope>NUCLEOTIDE SEQUENCE</scope>
    <source>
        <strain evidence="6">O50</strain>
    </source>
</reference>
<feature type="domain" description="Alanine racemase N-terminal" evidence="1">
    <location>
        <begin position="33"/>
        <end position="264"/>
    </location>
</feature>
<dbReference type="EMBL" id="JAWPBU010000009">
    <property type="protein sequence ID" value="MDW2758898.1"/>
    <property type="molecule type" value="Genomic_DNA"/>
</dbReference>
<dbReference type="EMBL" id="ABLGCN030000006">
    <property type="protein sequence ID" value="EMM7458297.1"/>
    <property type="molecule type" value="Genomic_DNA"/>
</dbReference>
<reference evidence="6" key="4">
    <citation type="journal article" date="2018" name="Genome Biol.">
        <title>SKESA: strategic k-mer extension for scrupulous assemblies.</title>
        <authorList>
            <person name="Souvorov A."/>
            <person name="Agarwala R."/>
            <person name="Lipman D.J."/>
        </authorList>
    </citation>
    <scope>NUCLEOTIDE SEQUENCE</scope>
    <source>
        <strain evidence="6">O50</strain>
    </source>
</reference>
<evidence type="ECO:0000313" key="5">
    <source>
        <dbReference type="EMBL" id="EMM7458297.1"/>
    </source>
</evidence>
<reference evidence="8" key="9">
    <citation type="submission" date="2023-10" db="EMBL/GenBank/DDBJ databases">
        <title>Fecal carriage and genetic characteristics of carbapenem-resistant Enterobacterales among healthy adults from four provinces of China.</title>
        <authorList>
            <person name="Li Y."/>
            <person name="Zhang R."/>
        </authorList>
    </citation>
    <scope>NUCLEOTIDE SEQUENCE</scope>
    <source>
        <strain evidence="8">HN-136</strain>
    </source>
</reference>
<evidence type="ECO:0000313" key="11">
    <source>
        <dbReference type="Proteomes" id="UP000050520"/>
    </source>
</evidence>
<dbReference type="AlphaFoldDB" id="A0A0D7LRN8"/>
<organism evidence="6">
    <name type="scientific">Citrobacter freundii</name>
    <dbReference type="NCBI Taxonomy" id="546"/>
    <lineage>
        <taxon>Bacteria</taxon>
        <taxon>Pseudomonadati</taxon>
        <taxon>Pseudomonadota</taxon>
        <taxon>Gammaproteobacteria</taxon>
        <taxon>Enterobacterales</taxon>
        <taxon>Enterobacteriaceae</taxon>
        <taxon>Citrobacter</taxon>
        <taxon>Citrobacter freundii complex</taxon>
    </lineage>
</organism>
<dbReference type="Proteomes" id="UP000789647">
    <property type="component" value="Chromosome"/>
</dbReference>
<evidence type="ECO:0000313" key="4">
    <source>
        <dbReference type="EMBL" id="ELV3678826.1"/>
    </source>
</evidence>
<protein>
    <submittedName>
        <fullName evidence="6">YhfX family PLP-dependent enzyme</fullName>
    </submittedName>
</protein>
<name>A0A0D7LRN8_CITFR</name>
<proteinExistence type="predicted"/>
<evidence type="ECO:0000313" key="3">
    <source>
        <dbReference type="EMBL" id="CAH6559937.1"/>
    </source>
</evidence>
<dbReference type="EMBL" id="LJEB01000146">
    <property type="protein sequence ID" value="KPR49033.1"/>
    <property type="molecule type" value="Genomic_DNA"/>
</dbReference>
<dbReference type="SUPFAM" id="SSF51419">
    <property type="entry name" value="PLP-binding barrel"/>
    <property type="match status" value="1"/>
</dbReference>
<evidence type="ECO:0000313" key="6">
    <source>
        <dbReference type="EMBL" id="HAT3896865.1"/>
    </source>
</evidence>
<reference evidence="3" key="8">
    <citation type="submission" date="2022-05" db="EMBL/GenBank/DDBJ databases">
        <authorList>
            <person name="Alioto T."/>
            <person name="Alioto T."/>
            <person name="Gomez Garrido J."/>
        </authorList>
    </citation>
    <scope>NUCLEOTIDE SEQUENCE</scope>
    <source>
        <strain evidence="3">112</strain>
    </source>
</reference>
<dbReference type="InterPro" id="IPR001608">
    <property type="entry name" value="Ala_racemase_N"/>
</dbReference>
<dbReference type="Proteomes" id="UP001279522">
    <property type="component" value="Unassembled WGS sequence"/>
</dbReference>
<gene>
    <name evidence="3" type="ORF">AI2935V1_0340</name>
    <name evidence="7" type="ORF">AN672_24755</name>
    <name evidence="9" type="ORF">B9P89_09930</name>
    <name evidence="10" type="ORF">HV178_01695</name>
    <name evidence="6" type="ORF">I9Y29_001276</name>
    <name evidence="5" type="ORF">P7U51_002815</name>
    <name evidence="8" type="ORF">RYZ67_10480</name>
    <name evidence="4" type="ORF">SGX49_001216</name>
</gene>
<evidence type="ECO:0000313" key="9">
    <source>
        <dbReference type="EMBL" id="OYR04966.1"/>
    </source>
</evidence>
<sequence length="387" mass="42542">MFIDALKRQNPALISAAIALWQQGKIAPDSWVIDVDQVIENGKRLLDVAGQHGISLYLMTKQVGRNPWLAEKLLQLGYEGIVVVDYKESRVMRRAGLPVAHQGHLVQIPSRLVNEAVAQGTEVITLFSLEKAREVSAAAVKAGCEQNVMLKVYDKDDFLYPGQESGFPLMYLTDVVNEIRRLPGLRLSGLTHFPCLLWDENSAQTMPTPNLHTLVNARRQLVEAGIAIEQLNAPSASSCSSLPLLAEYGVTHAEPGHALTGTIPSNQKGDQPERIAMLWLSEISHNFRGDSYCYGGGYYRRGHAQNALVFTPENDAPIAAKLKPVDDSSIDYYLPVAGEFPVSSAVIFCFRTQIFVTRSDVVLVSGIQRGVAEIVARYDSLGNILED</sequence>
<reference evidence="7 11" key="2">
    <citation type="journal article" date="2017" name="PLoS ONE">
        <title>Genomic and phenotypic characterisation of fluoroquinolone resistance mechanisms in Enterobacteriaceae in Durban, South Africa.</title>
        <authorList>
            <person name="Osei Sekyere J."/>
            <person name="Amoako D.G."/>
        </authorList>
    </citation>
    <scope>NUCLEOTIDE SEQUENCE [LARGE SCALE GENOMIC DNA]</scope>
    <source>
        <strain evidence="7 11">ST62:944112508</strain>
    </source>
</reference>
<dbReference type="EMBL" id="NEFA01000009">
    <property type="protein sequence ID" value="OYR04966.1"/>
    <property type="molecule type" value="Genomic_DNA"/>
</dbReference>
<dbReference type="RefSeq" id="WP_003023571.1">
    <property type="nucleotide sequence ID" value="NZ_AP028314.1"/>
</dbReference>
<dbReference type="Proteomes" id="UP001278087">
    <property type="component" value="Unassembled WGS sequence"/>
</dbReference>
<evidence type="ECO:0000313" key="12">
    <source>
        <dbReference type="Proteomes" id="UP000215827"/>
    </source>
</evidence>
<dbReference type="CDD" id="cd06811">
    <property type="entry name" value="PLPDE_III_yhfX_like"/>
    <property type="match status" value="1"/>
</dbReference>
<dbReference type="Proteomes" id="UP000855471">
    <property type="component" value="Unassembled WGS sequence"/>
</dbReference>
<evidence type="ECO:0000259" key="1">
    <source>
        <dbReference type="Pfam" id="PF01168"/>
    </source>
</evidence>
<dbReference type="InterPro" id="IPR048449">
    <property type="entry name" value="YhfX-like_C"/>
</dbReference>